<dbReference type="Proteomes" id="UP001156215">
    <property type="component" value="Chromosome"/>
</dbReference>
<dbReference type="InterPro" id="IPR027417">
    <property type="entry name" value="P-loop_NTPase"/>
</dbReference>
<reference evidence="7" key="1">
    <citation type="journal article" date="2022" name="Front. Microbiol.">
        <title>New perspectives on an old grouping: The genomic and phenotypic variability of Oxalobacter formigenes and the implications for calcium oxalate stone prevention.</title>
        <authorList>
            <person name="Chmiel J.A."/>
            <person name="Carr C."/>
            <person name="Stuivenberg G.A."/>
            <person name="Venema R."/>
            <person name="Chanyi R.M."/>
            <person name="Al K.F."/>
            <person name="Giguere D."/>
            <person name="Say H."/>
            <person name="Akouris P.P."/>
            <person name="Dominguez Romero S.A."/>
            <person name="Kwong A."/>
            <person name="Tai V."/>
            <person name="Koval S.F."/>
            <person name="Razvi H."/>
            <person name="Bjazevic J."/>
            <person name="Burton J.P."/>
        </authorList>
    </citation>
    <scope>NUCLEOTIDE SEQUENCE</scope>
    <source>
        <strain evidence="7">WoOx3</strain>
    </source>
</reference>
<sequence>MPGSQNAQPAFFSLGLTGGIGSGKSTVAALFAEHGAGIVDMDDIAHRLTAPGGKAMNVIRREFGDAYVSKDGSLDRARMRELVFQEPSAREKLENILHPMIRQHAWDQAVQLKTDYVIFVIPLLTEQPAWQEMASRILVVDCPEALQIKRVMARSGMTRQQVESIMATQATRAERKAIADDVILNDNAVENLSAEVGRLDAEYKKIAQKVAAR</sequence>
<keyword evidence="5 7" id="KW-0418">Kinase</keyword>
<proteinExistence type="inferred from homology"/>
<dbReference type="CDD" id="cd02022">
    <property type="entry name" value="DPCK"/>
    <property type="match status" value="1"/>
</dbReference>
<evidence type="ECO:0000256" key="2">
    <source>
        <dbReference type="ARBA" id="ARBA00022741"/>
    </source>
</evidence>
<dbReference type="AlphaFoldDB" id="A0A9E9M2H8"/>
<comment type="catalytic activity">
    <reaction evidence="5">
        <text>3'-dephospho-CoA + ATP = ADP + CoA + H(+)</text>
        <dbReference type="Rhea" id="RHEA:18245"/>
        <dbReference type="ChEBI" id="CHEBI:15378"/>
        <dbReference type="ChEBI" id="CHEBI:30616"/>
        <dbReference type="ChEBI" id="CHEBI:57287"/>
        <dbReference type="ChEBI" id="CHEBI:57328"/>
        <dbReference type="ChEBI" id="CHEBI:456216"/>
        <dbReference type="EC" id="2.7.1.24"/>
    </reaction>
</comment>
<feature type="binding site" evidence="5">
    <location>
        <begin position="21"/>
        <end position="26"/>
    </location>
    <ligand>
        <name>ATP</name>
        <dbReference type="ChEBI" id="CHEBI:30616"/>
    </ligand>
</feature>
<evidence type="ECO:0000313" key="7">
    <source>
        <dbReference type="EMBL" id="WAW11258.1"/>
    </source>
</evidence>
<dbReference type="EC" id="2.7.1.24" evidence="5 6"/>
<protein>
    <recommendedName>
        <fullName evidence="5 6">Dephospho-CoA kinase</fullName>
        <ecNumber evidence="5 6">2.7.1.24</ecNumber>
    </recommendedName>
    <alternativeName>
        <fullName evidence="5">Dephosphocoenzyme A kinase</fullName>
    </alternativeName>
</protein>
<evidence type="ECO:0000256" key="6">
    <source>
        <dbReference type="NCBIfam" id="TIGR00152"/>
    </source>
</evidence>
<dbReference type="SUPFAM" id="SSF52540">
    <property type="entry name" value="P-loop containing nucleoside triphosphate hydrolases"/>
    <property type="match status" value="1"/>
</dbReference>
<keyword evidence="4 5" id="KW-0173">Coenzyme A biosynthesis</keyword>
<organism evidence="7 8">
    <name type="scientific">Oxalobacter vibrioformis</name>
    <dbReference type="NCBI Taxonomy" id="933080"/>
    <lineage>
        <taxon>Bacteria</taxon>
        <taxon>Pseudomonadati</taxon>
        <taxon>Pseudomonadota</taxon>
        <taxon>Betaproteobacteria</taxon>
        <taxon>Burkholderiales</taxon>
        <taxon>Oxalobacteraceae</taxon>
        <taxon>Oxalobacter</taxon>
    </lineage>
</organism>
<comment type="pathway">
    <text evidence="5">Cofactor biosynthesis; coenzyme A biosynthesis; CoA from (R)-pantothenate: step 5/5.</text>
</comment>
<name>A0A9E9M2H8_9BURK</name>
<accession>A0A9E9M2H8</accession>
<dbReference type="KEGG" id="ovb:NB640_06420"/>
<evidence type="ECO:0000256" key="5">
    <source>
        <dbReference type="HAMAP-Rule" id="MF_00376"/>
    </source>
</evidence>
<keyword evidence="8" id="KW-1185">Reference proteome</keyword>
<dbReference type="InterPro" id="IPR001977">
    <property type="entry name" value="Depp_CoAkinase"/>
</dbReference>
<dbReference type="GO" id="GO:0004140">
    <property type="term" value="F:dephospho-CoA kinase activity"/>
    <property type="evidence" value="ECO:0007669"/>
    <property type="project" value="UniProtKB-UniRule"/>
</dbReference>
<dbReference type="PANTHER" id="PTHR10695:SF46">
    <property type="entry name" value="BIFUNCTIONAL COENZYME A SYNTHASE-RELATED"/>
    <property type="match status" value="1"/>
</dbReference>
<comment type="subcellular location">
    <subcellularLocation>
        <location evidence="5">Cytoplasm</location>
    </subcellularLocation>
</comment>
<comment type="function">
    <text evidence="5">Catalyzes the phosphorylation of the 3'-hydroxyl group of dephosphocoenzyme A to form coenzyme A.</text>
</comment>
<keyword evidence="3 5" id="KW-0067">ATP-binding</keyword>
<comment type="similarity">
    <text evidence="1 5">Belongs to the CoaE family.</text>
</comment>
<dbReference type="GO" id="GO:0015937">
    <property type="term" value="P:coenzyme A biosynthetic process"/>
    <property type="evidence" value="ECO:0007669"/>
    <property type="project" value="UniProtKB-UniRule"/>
</dbReference>
<keyword evidence="5 7" id="KW-0808">Transferase</keyword>
<dbReference type="PROSITE" id="PS51219">
    <property type="entry name" value="DPCK"/>
    <property type="match status" value="1"/>
</dbReference>
<keyword evidence="5" id="KW-0963">Cytoplasm</keyword>
<evidence type="ECO:0000313" key="8">
    <source>
        <dbReference type="Proteomes" id="UP001156215"/>
    </source>
</evidence>
<dbReference type="HAMAP" id="MF_00376">
    <property type="entry name" value="Dephospho_CoA_kinase"/>
    <property type="match status" value="1"/>
</dbReference>
<dbReference type="EMBL" id="CP098242">
    <property type="protein sequence ID" value="WAW11258.1"/>
    <property type="molecule type" value="Genomic_DNA"/>
</dbReference>
<evidence type="ECO:0000256" key="4">
    <source>
        <dbReference type="ARBA" id="ARBA00022993"/>
    </source>
</evidence>
<dbReference type="RefSeq" id="WP_269310366.1">
    <property type="nucleotide sequence ID" value="NZ_CP098242.1"/>
</dbReference>
<dbReference type="GO" id="GO:0005524">
    <property type="term" value="F:ATP binding"/>
    <property type="evidence" value="ECO:0007669"/>
    <property type="project" value="UniProtKB-UniRule"/>
</dbReference>
<dbReference type="NCBIfam" id="TIGR00152">
    <property type="entry name" value="dephospho-CoA kinase"/>
    <property type="match status" value="1"/>
</dbReference>
<dbReference type="Pfam" id="PF01121">
    <property type="entry name" value="CoaE"/>
    <property type="match status" value="1"/>
</dbReference>
<gene>
    <name evidence="5 7" type="primary">coaE</name>
    <name evidence="7" type="ORF">NB640_06420</name>
</gene>
<dbReference type="PANTHER" id="PTHR10695">
    <property type="entry name" value="DEPHOSPHO-COA KINASE-RELATED"/>
    <property type="match status" value="1"/>
</dbReference>
<keyword evidence="2 5" id="KW-0547">Nucleotide-binding</keyword>
<dbReference type="GO" id="GO:0005737">
    <property type="term" value="C:cytoplasm"/>
    <property type="evidence" value="ECO:0007669"/>
    <property type="project" value="UniProtKB-SubCell"/>
</dbReference>
<evidence type="ECO:0000256" key="3">
    <source>
        <dbReference type="ARBA" id="ARBA00022840"/>
    </source>
</evidence>
<evidence type="ECO:0000256" key="1">
    <source>
        <dbReference type="ARBA" id="ARBA00009018"/>
    </source>
</evidence>
<dbReference type="Gene3D" id="3.40.50.300">
    <property type="entry name" value="P-loop containing nucleotide triphosphate hydrolases"/>
    <property type="match status" value="1"/>
</dbReference>